<name>A0A9D0ZMB2_9FIRM</name>
<dbReference type="InterPro" id="IPR003500">
    <property type="entry name" value="RpiB_LacA_LacB"/>
</dbReference>
<dbReference type="NCBIfam" id="NF004051">
    <property type="entry name" value="PRK05571.1"/>
    <property type="match status" value="1"/>
</dbReference>
<dbReference type="SUPFAM" id="SSF89623">
    <property type="entry name" value="Ribose/Galactose isomerase RpiB/AlsB"/>
    <property type="match status" value="1"/>
</dbReference>
<dbReference type="AlphaFoldDB" id="A0A9D0ZMB2"/>
<evidence type="ECO:0000256" key="2">
    <source>
        <dbReference type="ARBA" id="ARBA00023235"/>
    </source>
</evidence>
<evidence type="ECO:0000313" key="6">
    <source>
        <dbReference type="Proteomes" id="UP000824260"/>
    </source>
</evidence>
<dbReference type="GO" id="GO:0004751">
    <property type="term" value="F:ribose-5-phosphate isomerase activity"/>
    <property type="evidence" value="ECO:0007669"/>
    <property type="project" value="UniProtKB-EC"/>
</dbReference>
<protein>
    <submittedName>
        <fullName evidence="5">Ribose 5-phosphate isomerase B</fullName>
        <ecNumber evidence="5">5.3.1.6</ecNumber>
    </submittedName>
</protein>
<feature type="active site" description="Proton acceptor" evidence="3">
    <location>
        <position position="65"/>
    </location>
</feature>
<evidence type="ECO:0000256" key="1">
    <source>
        <dbReference type="ARBA" id="ARBA00008754"/>
    </source>
</evidence>
<dbReference type="Pfam" id="PF02502">
    <property type="entry name" value="LacAB_rpiB"/>
    <property type="match status" value="1"/>
</dbReference>
<feature type="binding site" evidence="4">
    <location>
        <position position="109"/>
    </location>
    <ligand>
        <name>D-ribulose 5-phosphate</name>
        <dbReference type="ChEBI" id="CHEBI:58121"/>
    </ligand>
</feature>
<dbReference type="InterPro" id="IPR051812">
    <property type="entry name" value="SPI_LacAB/RpiB"/>
</dbReference>
<gene>
    <name evidence="5" type="primary">rpiB</name>
    <name evidence="5" type="ORF">IAA52_02450</name>
</gene>
<dbReference type="InterPro" id="IPR036569">
    <property type="entry name" value="RpiB_LacA_LacB_sf"/>
</dbReference>
<dbReference type="InterPro" id="IPR004785">
    <property type="entry name" value="RpiB"/>
</dbReference>
<comment type="similarity">
    <text evidence="1">Belongs to the LacAB/RpiB family.</text>
</comment>
<comment type="caution">
    <text evidence="5">The sequence shown here is derived from an EMBL/GenBank/DDBJ whole genome shotgun (WGS) entry which is preliminary data.</text>
</comment>
<organism evidence="5 6">
    <name type="scientific">Candidatus Pullichristensenella stercorigallinarum</name>
    <dbReference type="NCBI Taxonomy" id="2840909"/>
    <lineage>
        <taxon>Bacteria</taxon>
        <taxon>Bacillati</taxon>
        <taxon>Bacillota</taxon>
        <taxon>Clostridia</taxon>
        <taxon>Candidatus Pullichristensenella</taxon>
    </lineage>
</organism>
<dbReference type="EMBL" id="DVFZ01000027">
    <property type="protein sequence ID" value="HIQ81944.1"/>
    <property type="molecule type" value="Genomic_DNA"/>
</dbReference>
<feature type="binding site" evidence="4">
    <location>
        <position position="132"/>
    </location>
    <ligand>
        <name>D-ribulose 5-phosphate</name>
        <dbReference type="ChEBI" id="CHEBI:58121"/>
    </ligand>
</feature>
<evidence type="ECO:0000256" key="4">
    <source>
        <dbReference type="PIRSR" id="PIRSR005384-2"/>
    </source>
</evidence>
<evidence type="ECO:0000313" key="5">
    <source>
        <dbReference type="EMBL" id="HIQ81944.1"/>
    </source>
</evidence>
<dbReference type="GO" id="GO:0005975">
    <property type="term" value="P:carbohydrate metabolic process"/>
    <property type="evidence" value="ECO:0007669"/>
    <property type="project" value="InterPro"/>
</dbReference>
<feature type="binding site" evidence="4">
    <location>
        <begin position="66"/>
        <end position="70"/>
    </location>
    <ligand>
        <name>D-ribulose 5-phosphate</name>
        <dbReference type="ChEBI" id="CHEBI:58121"/>
    </ligand>
</feature>
<dbReference type="Proteomes" id="UP000824260">
    <property type="component" value="Unassembled WGS sequence"/>
</dbReference>
<feature type="binding site" evidence="4">
    <location>
        <position position="99"/>
    </location>
    <ligand>
        <name>D-ribulose 5-phosphate</name>
        <dbReference type="ChEBI" id="CHEBI:58121"/>
    </ligand>
</feature>
<dbReference type="Gene3D" id="3.40.1400.10">
    <property type="entry name" value="Sugar-phosphate isomerase, RpiB/LacA/LacB"/>
    <property type="match status" value="1"/>
</dbReference>
<feature type="binding site" evidence="4">
    <location>
        <position position="136"/>
    </location>
    <ligand>
        <name>D-ribulose 5-phosphate</name>
        <dbReference type="ChEBI" id="CHEBI:58121"/>
    </ligand>
</feature>
<dbReference type="NCBIfam" id="TIGR00689">
    <property type="entry name" value="rpiB_lacA_lacB"/>
    <property type="match status" value="1"/>
</dbReference>
<dbReference type="EC" id="5.3.1.6" evidence="5"/>
<reference evidence="5" key="2">
    <citation type="journal article" date="2021" name="PeerJ">
        <title>Extensive microbial diversity within the chicken gut microbiome revealed by metagenomics and culture.</title>
        <authorList>
            <person name="Gilroy R."/>
            <person name="Ravi A."/>
            <person name="Getino M."/>
            <person name="Pursley I."/>
            <person name="Horton D.L."/>
            <person name="Alikhan N.F."/>
            <person name="Baker D."/>
            <person name="Gharbi K."/>
            <person name="Hall N."/>
            <person name="Watson M."/>
            <person name="Adriaenssens E.M."/>
            <person name="Foster-Nyarko E."/>
            <person name="Jarju S."/>
            <person name="Secka A."/>
            <person name="Antonio M."/>
            <person name="Oren A."/>
            <person name="Chaudhuri R.R."/>
            <person name="La Ragione R."/>
            <person name="Hildebrand F."/>
            <person name="Pallen M.J."/>
        </authorList>
    </citation>
    <scope>NUCLEOTIDE SEQUENCE</scope>
    <source>
        <strain evidence="5">ChiSjej6B24-2974</strain>
    </source>
</reference>
<accession>A0A9D0ZMB2</accession>
<feature type="binding site" evidence="4">
    <location>
        <begin position="8"/>
        <end position="9"/>
    </location>
    <ligand>
        <name>D-ribulose 5-phosphate</name>
        <dbReference type="ChEBI" id="CHEBI:58121"/>
    </ligand>
</feature>
<dbReference type="PANTHER" id="PTHR43732">
    <property type="entry name" value="RIBOSE 5-PHOSPHATE ISOMERASE-RELATED"/>
    <property type="match status" value="1"/>
</dbReference>
<evidence type="ECO:0000256" key="3">
    <source>
        <dbReference type="PIRSR" id="PIRSR005384-1"/>
    </source>
</evidence>
<keyword evidence="2 5" id="KW-0413">Isomerase</keyword>
<dbReference type="NCBIfam" id="TIGR01120">
    <property type="entry name" value="rpiB"/>
    <property type="match status" value="1"/>
</dbReference>
<feature type="active site" description="Proton donor" evidence="3">
    <location>
        <position position="98"/>
    </location>
</feature>
<reference evidence="5" key="1">
    <citation type="submission" date="2020-10" db="EMBL/GenBank/DDBJ databases">
        <authorList>
            <person name="Gilroy R."/>
        </authorList>
    </citation>
    <scope>NUCLEOTIDE SEQUENCE</scope>
    <source>
        <strain evidence="5">ChiSjej6B24-2974</strain>
    </source>
</reference>
<proteinExistence type="inferred from homology"/>
<dbReference type="PIRSF" id="PIRSF005384">
    <property type="entry name" value="RpiB_LacA_B"/>
    <property type="match status" value="1"/>
</dbReference>
<dbReference type="PANTHER" id="PTHR43732:SF1">
    <property type="entry name" value="RIBOSE 5-PHOSPHATE ISOMERASE"/>
    <property type="match status" value="1"/>
</dbReference>
<sequence>MKIAIGSDHAGYDYRQMLIEHLRAQGHEVVDCGCPTKESCDYPVYGRKTALMVKSGQCERGVLVCGTGFGISLAANRLSGIRCVNCTDVLTAKMSRLHNDANMIAVGARVVGEDTAKLLVDTFLATGHEGGRHARRVALIDSLPME</sequence>